<evidence type="ECO:0000259" key="4">
    <source>
        <dbReference type="PROSITE" id="PS50110"/>
    </source>
</evidence>
<dbReference type="SMART" id="SM00448">
    <property type="entry name" value="REC"/>
    <property type="match status" value="1"/>
</dbReference>
<evidence type="ECO:0000256" key="2">
    <source>
        <dbReference type="PROSITE-ProRule" id="PRU00169"/>
    </source>
</evidence>
<name>B3PGD5_CELJU</name>
<dbReference type="eggNOG" id="COG3706">
    <property type="taxonomic scope" value="Bacteria"/>
</dbReference>
<dbReference type="RefSeq" id="WP_012485873.1">
    <property type="nucleotide sequence ID" value="NC_010995.1"/>
</dbReference>
<dbReference type="Gene3D" id="3.40.50.2300">
    <property type="match status" value="1"/>
</dbReference>
<dbReference type="Pfam" id="PF00072">
    <property type="entry name" value="Response_reg"/>
    <property type="match status" value="1"/>
</dbReference>
<dbReference type="OrthoDB" id="9800897at2"/>
<keyword evidence="6" id="KW-1185">Reference proteome</keyword>
<protein>
    <submittedName>
        <fullName evidence="5">Response regulator</fullName>
    </submittedName>
</protein>
<sequence>MGVRILVVDDASFIRDMVKKQLRDKVPGAEVLDAVDGNRALAILKNTPIDLILSDWEMPNMTGAELLGAVRAMPEYSKTPFMMISSRGDRSHIIKAIELGVSDYLTKPFSAEELIKKVYKQLKAVGKLPTHHRQMASTQGIAHASVDVLTGGRTLTPPASSEPPPPPARTVEPVRHKGRAQLRFNHNRTFGCIIREMSLQMMHCLMPRADNLPGLFEQVVVDIELGEGGELARVNGYVHSLQAVEPGPDAKTIKLLIRFVDNDAEKFEVLSKYIAQL</sequence>
<dbReference type="EMBL" id="CP000934">
    <property type="protein sequence ID" value="ACE83685.1"/>
    <property type="molecule type" value="Genomic_DNA"/>
</dbReference>
<dbReference type="AlphaFoldDB" id="B3PGD5"/>
<gene>
    <name evidence="5" type="ordered locus">CJA_0190</name>
</gene>
<feature type="region of interest" description="Disordered" evidence="3">
    <location>
        <begin position="152"/>
        <end position="172"/>
    </location>
</feature>
<dbReference type="SUPFAM" id="SSF52172">
    <property type="entry name" value="CheY-like"/>
    <property type="match status" value="1"/>
</dbReference>
<feature type="modified residue" description="4-aspartylphosphate" evidence="2">
    <location>
        <position position="55"/>
    </location>
</feature>
<dbReference type="STRING" id="498211.CJA_0190"/>
<evidence type="ECO:0000256" key="3">
    <source>
        <dbReference type="SAM" id="MobiDB-lite"/>
    </source>
</evidence>
<dbReference type="HOGENOM" id="CLU_945950_0_0_6"/>
<evidence type="ECO:0000313" key="6">
    <source>
        <dbReference type="Proteomes" id="UP000001036"/>
    </source>
</evidence>
<feature type="domain" description="Response regulatory" evidence="4">
    <location>
        <begin position="4"/>
        <end position="122"/>
    </location>
</feature>
<dbReference type="PANTHER" id="PTHR44591">
    <property type="entry name" value="STRESS RESPONSE REGULATOR PROTEIN 1"/>
    <property type="match status" value="1"/>
</dbReference>
<keyword evidence="1 2" id="KW-0597">Phosphoprotein</keyword>
<dbReference type="Proteomes" id="UP000001036">
    <property type="component" value="Chromosome"/>
</dbReference>
<evidence type="ECO:0000256" key="1">
    <source>
        <dbReference type="ARBA" id="ARBA00022553"/>
    </source>
</evidence>
<dbReference type="InterPro" id="IPR011006">
    <property type="entry name" value="CheY-like_superfamily"/>
</dbReference>
<dbReference type="PROSITE" id="PS50110">
    <property type="entry name" value="RESPONSE_REGULATORY"/>
    <property type="match status" value="1"/>
</dbReference>
<dbReference type="KEGG" id="cja:CJA_0190"/>
<dbReference type="InterPro" id="IPR001789">
    <property type="entry name" value="Sig_transdc_resp-reg_receiver"/>
</dbReference>
<organism evidence="5 6">
    <name type="scientific">Cellvibrio japonicus (strain Ueda107)</name>
    <name type="common">Pseudomonas fluorescens subsp. cellulosa</name>
    <dbReference type="NCBI Taxonomy" id="498211"/>
    <lineage>
        <taxon>Bacteria</taxon>
        <taxon>Pseudomonadati</taxon>
        <taxon>Pseudomonadota</taxon>
        <taxon>Gammaproteobacteria</taxon>
        <taxon>Cellvibrionales</taxon>
        <taxon>Cellvibrionaceae</taxon>
        <taxon>Cellvibrio</taxon>
    </lineage>
</organism>
<evidence type="ECO:0000313" key="5">
    <source>
        <dbReference type="EMBL" id="ACE83685.1"/>
    </source>
</evidence>
<dbReference type="GO" id="GO:0000160">
    <property type="term" value="P:phosphorelay signal transduction system"/>
    <property type="evidence" value="ECO:0007669"/>
    <property type="project" value="InterPro"/>
</dbReference>
<dbReference type="PANTHER" id="PTHR44591:SF3">
    <property type="entry name" value="RESPONSE REGULATORY DOMAIN-CONTAINING PROTEIN"/>
    <property type="match status" value="1"/>
</dbReference>
<reference evidence="5 6" key="1">
    <citation type="journal article" date="2008" name="J. Bacteriol.">
        <title>Insights into plant cell wall degradation from the genome sequence of the soil bacterium Cellvibrio japonicus.</title>
        <authorList>
            <person name="Deboy R.T."/>
            <person name="Mongodin E.F."/>
            <person name="Fouts D.E."/>
            <person name="Tailford L.E."/>
            <person name="Khouri H."/>
            <person name="Emerson J.B."/>
            <person name="Mohamoud Y."/>
            <person name="Watkins K."/>
            <person name="Henrissat B."/>
            <person name="Gilbert H.J."/>
            <person name="Nelson K.E."/>
        </authorList>
    </citation>
    <scope>NUCLEOTIDE SEQUENCE [LARGE SCALE GENOMIC DNA]</scope>
    <source>
        <strain evidence="5 6">Ueda107</strain>
    </source>
</reference>
<dbReference type="InterPro" id="IPR050595">
    <property type="entry name" value="Bact_response_regulator"/>
</dbReference>
<proteinExistence type="predicted"/>
<accession>B3PGD5</accession>